<keyword evidence="3" id="KW-1185">Reference proteome</keyword>
<name>A0ABR9BLV7_9GAMM</name>
<evidence type="ECO:0008006" key="4">
    <source>
        <dbReference type="Google" id="ProtNLM"/>
    </source>
</evidence>
<sequence>MSRRDFSLTGSGFPAKQRGAASVEAVFVFGFLVLFILSCSDLLSVLRLQQRLDNLAYNLTQMVSMTAFTPNTNADNPFTFYGRYAEQQVTALTGKQLSGSQYGLAIDWRNLATGEEVSVVKEGLCTEANDWPTLTRGIFVRVSLCLKTGEVASGSWLNEWLTGTNLRAGYVQEIQ</sequence>
<dbReference type="EMBL" id="JACYTP010000007">
    <property type="protein sequence ID" value="MBD8513462.1"/>
    <property type="molecule type" value="Genomic_DNA"/>
</dbReference>
<feature type="transmembrane region" description="Helical" evidence="1">
    <location>
        <begin position="20"/>
        <end position="43"/>
    </location>
</feature>
<proteinExistence type="predicted"/>
<accession>A0ABR9BLV7</accession>
<comment type="caution">
    <text evidence="2">The sequence shown here is derived from an EMBL/GenBank/DDBJ whole genome shotgun (WGS) entry which is preliminary data.</text>
</comment>
<dbReference type="RefSeq" id="WP_192016154.1">
    <property type="nucleotide sequence ID" value="NZ_JACYTP010000007.1"/>
</dbReference>
<evidence type="ECO:0000256" key="1">
    <source>
        <dbReference type="SAM" id="Phobius"/>
    </source>
</evidence>
<dbReference type="Proteomes" id="UP000649768">
    <property type="component" value="Unassembled WGS sequence"/>
</dbReference>
<evidence type="ECO:0000313" key="2">
    <source>
        <dbReference type="EMBL" id="MBD8513462.1"/>
    </source>
</evidence>
<organism evidence="2 3">
    <name type="scientific">Photobacterium arenosum</name>
    <dbReference type="NCBI Taxonomy" id="2774143"/>
    <lineage>
        <taxon>Bacteria</taxon>
        <taxon>Pseudomonadati</taxon>
        <taxon>Pseudomonadota</taxon>
        <taxon>Gammaproteobacteria</taxon>
        <taxon>Vibrionales</taxon>
        <taxon>Vibrionaceae</taxon>
        <taxon>Photobacterium</taxon>
    </lineage>
</organism>
<evidence type="ECO:0000313" key="3">
    <source>
        <dbReference type="Proteomes" id="UP000649768"/>
    </source>
</evidence>
<keyword evidence="1" id="KW-0472">Membrane</keyword>
<keyword evidence="1" id="KW-0812">Transmembrane</keyword>
<reference evidence="2 3" key="1">
    <citation type="submission" date="2020-09" db="EMBL/GenBank/DDBJ databases">
        <title>Photobacterium sp. CAU 1568 isolated from sand of Sido Beach.</title>
        <authorList>
            <person name="Kim W."/>
        </authorList>
    </citation>
    <scope>NUCLEOTIDE SEQUENCE [LARGE SCALE GENOMIC DNA]</scope>
    <source>
        <strain evidence="2 3">CAU 1568</strain>
    </source>
</reference>
<keyword evidence="1" id="KW-1133">Transmembrane helix</keyword>
<gene>
    <name evidence="2" type="ORF">IFO68_12350</name>
</gene>
<protein>
    <recommendedName>
        <fullName evidence="4">Pilus assembly protein FlpK</fullName>
    </recommendedName>
</protein>